<organism evidence="2 3">
    <name type="scientific">Leifsonia tongyongensis</name>
    <dbReference type="NCBI Taxonomy" id="1268043"/>
    <lineage>
        <taxon>Bacteria</taxon>
        <taxon>Bacillati</taxon>
        <taxon>Actinomycetota</taxon>
        <taxon>Actinomycetes</taxon>
        <taxon>Micrococcales</taxon>
        <taxon>Microbacteriaceae</taxon>
        <taxon>Leifsonia</taxon>
    </lineage>
</organism>
<gene>
    <name evidence="2" type="ORF">G3T36_08645</name>
</gene>
<dbReference type="Proteomes" id="UP000474967">
    <property type="component" value="Unassembled WGS sequence"/>
</dbReference>
<protein>
    <submittedName>
        <fullName evidence="2">Uncharacterized protein</fullName>
    </submittedName>
</protein>
<dbReference type="AlphaFoldDB" id="A0A6L9XWX5"/>
<comment type="caution">
    <text evidence="2">The sequence shown here is derived from an EMBL/GenBank/DDBJ whole genome shotgun (WGS) entry which is preliminary data.</text>
</comment>
<name>A0A6L9XWX5_9MICO</name>
<evidence type="ECO:0000313" key="3">
    <source>
        <dbReference type="Proteomes" id="UP000474967"/>
    </source>
</evidence>
<dbReference type="EMBL" id="JAAGWY010000002">
    <property type="protein sequence ID" value="NEN05941.1"/>
    <property type="molecule type" value="Genomic_DNA"/>
</dbReference>
<dbReference type="RefSeq" id="WP_163289360.1">
    <property type="nucleotide sequence ID" value="NZ_JAAGWY010000002.1"/>
</dbReference>
<evidence type="ECO:0000313" key="2">
    <source>
        <dbReference type="EMBL" id="NEN05941.1"/>
    </source>
</evidence>
<evidence type="ECO:0000256" key="1">
    <source>
        <dbReference type="SAM" id="MobiDB-lite"/>
    </source>
</evidence>
<accession>A0A6L9XWX5</accession>
<keyword evidence="3" id="KW-1185">Reference proteome</keyword>
<proteinExistence type="predicted"/>
<sequence>MLNETYEIVIRGTLSPAVLGAFPGFDVTEVEDGFTHLVGTVPDQARLHGLLDTVASLNIELVSVNPRSPDATRTDQHQSTRREET</sequence>
<reference evidence="2 3" key="1">
    <citation type="journal article" date="2014" name="J. Microbiol.">
        <title>Diaminobutyricibacter tongyongensis gen. nov., sp. nov. and Homoserinibacter gongjuensis gen. nov., sp. nov. belong to the family Microbacteriaceae.</title>
        <authorList>
            <person name="Kim S.J."/>
            <person name="Ahn J.H."/>
            <person name="Weon H.Y."/>
            <person name="Hamada M."/>
            <person name="Suzuki K."/>
            <person name="Kwon S.W."/>
        </authorList>
    </citation>
    <scope>NUCLEOTIDE SEQUENCE [LARGE SCALE GENOMIC DNA]</scope>
    <source>
        <strain evidence="2 3">NBRC 108724</strain>
    </source>
</reference>
<feature type="region of interest" description="Disordered" evidence="1">
    <location>
        <begin position="65"/>
        <end position="85"/>
    </location>
</feature>
<feature type="compositionally biased region" description="Basic and acidic residues" evidence="1">
    <location>
        <begin position="70"/>
        <end position="85"/>
    </location>
</feature>